<dbReference type="EC" id="2.7.7.49" evidence="1"/>
<dbReference type="PANTHER" id="PTHR37984:SF7">
    <property type="entry name" value="INTEGRASE CATALYTIC DOMAIN-CONTAINING PROTEIN"/>
    <property type="match status" value="1"/>
</dbReference>
<reference evidence="4 5" key="1">
    <citation type="journal article" date="2018" name="Nat. Ecol. Evol.">
        <title>Genomic signatures of mitonuclear coevolution across populations of Tigriopus californicus.</title>
        <authorList>
            <person name="Barreto F.S."/>
            <person name="Watson E.T."/>
            <person name="Lima T.G."/>
            <person name="Willett C.S."/>
            <person name="Edmands S."/>
            <person name="Li W."/>
            <person name="Burton R.S."/>
        </authorList>
    </citation>
    <scope>NUCLEOTIDE SEQUENCE [LARGE SCALE GENOMIC DNA]</scope>
    <source>
        <strain evidence="4 5">San Diego</strain>
    </source>
</reference>
<dbReference type="PANTHER" id="PTHR37984">
    <property type="entry name" value="PROTEIN CBG26694"/>
    <property type="match status" value="1"/>
</dbReference>
<keyword evidence="5" id="KW-1185">Reference proteome</keyword>
<dbReference type="InterPro" id="IPR050951">
    <property type="entry name" value="Retrovirus_Pol_polyprotein"/>
</dbReference>
<accession>A0A553NPH8</accession>
<feature type="region of interest" description="Disordered" evidence="2">
    <location>
        <begin position="209"/>
        <end position="291"/>
    </location>
</feature>
<dbReference type="GO" id="GO:0003964">
    <property type="term" value="F:RNA-directed DNA polymerase activity"/>
    <property type="evidence" value="ECO:0007669"/>
    <property type="project" value="UniProtKB-EC"/>
</dbReference>
<evidence type="ECO:0000259" key="3">
    <source>
        <dbReference type="Pfam" id="PF17921"/>
    </source>
</evidence>
<comment type="caution">
    <text evidence="4">The sequence shown here is derived from an EMBL/GenBank/DDBJ whole genome shotgun (WGS) entry which is preliminary data.</text>
</comment>
<organism evidence="4 5">
    <name type="scientific">Tigriopus californicus</name>
    <name type="common">Marine copepod</name>
    <dbReference type="NCBI Taxonomy" id="6832"/>
    <lineage>
        <taxon>Eukaryota</taxon>
        <taxon>Metazoa</taxon>
        <taxon>Ecdysozoa</taxon>
        <taxon>Arthropoda</taxon>
        <taxon>Crustacea</taxon>
        <taxon>Multicrustacea</taxon>
        <taxon>Hexanauplia</taxon>
        <taxon>Copepoda</taxon>
        <taxon>Harpacticoida</taxon>
        <taxon>Harpacticidae</taxon>
        <taxon>Tigriopus</taxon>
    </lineage>
</organism>
<name>A0A553NPH8_TIGCA</name>
<dbReference type="Gene3D" id="1.10.340.70">
    <property type="match status" value="1"/>
</dbReference>
<evidence type="ECO:0000313" key="5">
    <source>
        <dbReference type="Proteomes" id="UP000318571"/>
    </source>
</evidence>
<feature type="domain" description="Integrase zinc-binding" evidence="3">
    <location>
        <begin position="21"/>
        <end position="62"/>
    </location>
</feature>
<dbReference type="Pfam" id="PF17921">
    <property type="entry name" value="Integrase_H2C2"/>
    <property type="match status" value="1"/>
</dbReference>
<gene>
    <name evidence="4" type="ORF">TCAL_15868</name>
</gene>
<feature type="compositionally biased region" description="Polar residues" evidence="2">
    <location>
        <begin position="250"/>
        <end position="259"/>
    </location>
</feature>
<proteinExistence type="predicted"/>
<dbReference type="EMBL" id="VCGU01000011">
    <property type="protein sequence ID" value="TRY67310.1"/>
    <property type="molecule type" value="Genomic_DNA"/>
</dbReference>
<evidence type="ECO:0000313" key="4">
    <source>
        <dbReference type="EMBL" id="TRY67310.1"/>
    </source>
</evidence>
<dbReference type="AlphaFoldDB" id="A0A553NPH8"/>
<dbReference type="InterPro" id="IPR041588">
    <property type="entry name" value="Integrase_H2C2"/>
</dbReference>
<protein>
    <recommendedName>
        <fullName evidence="1">RNA-directed DNA polymerase</fullName>
        <ecNumber evidence="1">2.7.7.49</ecNumber>
    </recommendedName>
</protein>
<dbReference type="Proteomes" id="UP000318571">
    <property type="component" value="Chromosome 4"/>
</dbReference>
<evidence type="ECO:0000256" key="2">
    <source>
        <dbReference type="SAM" id="MobiDB-lite"/>
    </source>
</evidence>
<sequence length="291" mass="33396">MWDRISVEDGILHLDGHRIIVPRGTRSEILARLHESHQGITLTRARARKLFMWPGILNDIVQLMSAWIVYLHFGNSFEIWGFQVTFAVTVWRNVSRKDGLSPAQWVFGRPIRTRLPAHFNTYQPLGPSDIEEGEEKRQRYCSKQRANYNQSAGSLPALHIGTPVWIQDTTNKLWNNMAVIEEIRNRFIWSDHAWHKIQDQDKQRTLTPHENATGHHRASECCNGGESQTARDPLNQGVTHHKKKRKANGATLSPINNEQETGKKRKPLTTLKVVEANDDAETMHGRRCAPK</sequence>
<evidence type="ECO:0000256" key="1">
    <source>
        <dbReference type="ARBA" id="ARBA00012493"/>
    </source>
</evidence>